<proteinExistence type="predicted"/>
<sequence length="111" mass="12138">MSVRDQYADRRARVVERTRNLVAVRSGQEGQAALPGEREIQAAGHASRAHDTAASAIDEDDVMEDAPDEDASAASLDALTRFRQRATLWRLSDCTTLAQQLGDEGHLFTCP</sequence>
<dbReference type="EMBL" id="KC977571">
    <property type="protein sequence ID" value="AGO84183.1"/>
    <property type="molecule type" value="Genomic_DNA"/>
</dbReference>
<gene>
    <name evidence="1" type="ORF">psal_cds_437</name>
</gene>
<protein>
    <submittedName>
        <fullName evidence="1">Uncharacterized protein</fullName>
    </submittedName>
</protein>
<reference evidence="1 2" key="1">
    <citation type="journal article" date="2013" name="Science">
        <title>Pandoraviruses: amoeba viruses with genomes up to 2.5 Mb reaching that of parasitic eukaryotes.</title>
        <authorList>
            <person name="Philippe N."/>
            <person name="Legendre M."/>
            <person name="Doutre G."/>
            <person name="Coute Y."/>
            <person name="Poirot O."/>
            <person name="Lescot M."/>
            <person name="Arslan D."/>
            <person name="Seltzer V."/>
            <person name="Bertaux L."/>
            <person name="Bruley C."/>
            <person name="Garin J."/>
            <person name="Claverie J.M."/>
            <person name="Abergel C."/>
        </authorList>
    </citation>
    <scope>NUCLEOTIDE SEQUENCE [LARGE SCALE GENOMIC DNA]</scope>
</reference>
<accession>S4VUZ2</accession>
<dbReference type="RefSeq" id="YP_008437252.1">
    <property type="nucleotide sequence ID" value="NC_022098.1"/>
</dbReference>
<evidence type="ECO:0000313" key="2">
    <source>
        <dbReference type="Proteomes" id="UP000204584"/>
    </source>
</evidence>
<dbReference type="Proteomes" id="UP000204584">
    <property type="component" value="Segment"/>
</dbReference>
<name>S4VUZ2_9VIRU</name>
<organism evidence="1 2">
    <name type="scientific">Pandoravirus salinus</name>
    <dbReference type="NCBI Taxonomy" id="1349410"/>
    <lineage>
        <taxon>Viruses</taxon>
        <taxon>Pandoravirus</taxon>
    </lineage>
</organism>
<dbReference type="GeneID" id="16605970"/>
<evidence type="ECO:0000313" key="1">
    <source>
        <dbReference type="EMBL" id="AGO84183.1"/>
    </source>
</evidence>
<keyword evidence="2" id="KW-1185">Reference proteome</keyword>
<dbReference type="KEGG" id="vg:16605970"/>